<organism evidence="13 14">
    <name type="scientific">Clostridium colicanis DSM 13634</name>
    <dbReference type="NCBI Taxonomy" id="1121305"/>
    <lineage>
        <taxon>Bacteria</taxon>
        <taxon>Bacillati</taxon>
        <taxon>Bacillota</taxon>
        <taxon>Clostridia</taxon>
        <taxon>Eubacteriales</taxon>
        <taxon>Clostridiaceae</taxon>
        <taxon>Clostridium</taxon>
    </lineage>
</organism>
<evidence type="ECO:0000313" key="13">
    <source>
        <dbReference type="EMBL" id="KYH28772.1"/>
    </source>
</evidence>
<evidence type="ECO:0000256" key="6">
    <source>
        <dbReference type="ARBA" id="ARBA00022691"/>
    </source>
</evidence>
<dbReference type="InterPro" id="IPR012837">
    <property type="entry name" value="NrdG"/>
</dbReference>
<dbReference type="NCBIfam" id="TIGR02491">
    <property type="entry name" value="NrdG"/>
    <property type="match status" value="1"/>
</dbReference>
<dbReference type="EC" id="1.97.1.-" evidence="12"/>
<keyword evidence="7" id="KW-0479">Metal-binding</keyword>
<evidence type="ECO:0000256" key="3">
    <source>
        <dbReference type="ARBA" id="ARBA00009777"/>
    </source>
</evidence>
<evidence type="ECO:0000256" key="1">
    <source>
        <dbReference type="ARBA" id="ARBA00001966"/>
    </source>
</evidence>
<comment type="function">
    <text evidence="2 12">Activation of anaerobic ribonucleoside-triphosphate reductase under anaerobic conditions by generation of an organic free radical, using S-adenosylmethionine and reduced flavodoxin as cosubstrates to produce 5'-deoxy-adenosine.</text>
</comment>
<evidence type="ECO:0000256" key="7">
    <source>
        <dbReference type="ARBA" id="ARBA00022723"/>
    </source>
</evidence>
<dbReference type="Gene3D" id="3.20.20.70">
    <property type="entry name" value="Aldolase class I"/>
    <property type="match status" value="1"/>
</dbReference>
<dbReference type="RefSeq" id="WP_061858355.1">
    <property type="nucleotide sequence ID" value="NZ_LTBB01000007.1"/>
</dbReference>
<keyword evidence="13" id="KW-0670">Pyruvate</keyword>
<dbReference type="InterPro" id="IPR007197">
    <property type="entry name" value="rSAM"/>
</dbReference>
<dbReference type="PANTHER" id="PTHR30352">
    <property type="entry name" value="PYRUVATE FORMATE-LYASE-ACTIVATING ENZYME"/>
    <property type="match status" value="1"/>
</dbReference>
<evidence type="ECO:0000256" key="4">
    <source>
        <dbReference type="ARBA" id="ARBA00014281"/>
    </source>
</evidence>
<dbReference type="GO" id="GO:0004748">
    <property type="term" value="F:ribonucleoside-diphosphate reductase activity, thioredoxin disulfide as acceptor"/>
    <property type="evidence" value="ECO:0007669"/>
    <property type="project" value="TreeGrafter"/>
</dbReference>
<keyword evidence="9" id="KW-0408">Iron</keyword>
<sequence length="170" mass="19180">MKLRVAGFLDNTTVNGEGLRSAVFLSGCNHNCEGCHNKPMQDFNYGEDIDIKDIIDRIQSNMPLIRGVTFSGGEPFEQADKLSILAKDIKDMGLSLWSYTGYTFEEIINSGDKYKLKLLKMLDVLIDGRFEKDLAQGAHKYTGSRNQRIINVKESVAAKKVIMWEKINKV</sequence>
<evidence type="ECO:0000256" key="5">
    <source>
        <dbReference type="ARBA" id="ARBA00022485"/>
    </source>
</evidence>
<dbReference type="GO" id="GO:0016829">
    <property type="term" value="F:lyase activity"/>
    <property type="evidence" value="ECO:0007669"/>
    <property type="project" value="UniProtKB-KW"/>
</dbReference>
<accession>A0A151AME4</accession>
<dbReference type="STRING" id="1121305.CLCOL_15030"/>
<dbReference type="Pfam" id="PF13353">
    <property type="entry name" value="Fer4_12"/>
    <property type="match status" value="1"/>
</dbReference>
<dbReference type="SFLD" id="SFLDF00299">
    <property type="entry name" value="anaerobic_ribonucleoside-triph"/>
    <property type="match status" value="1"/>
</dbReference>
<protein>
    <recommendedName>
        <fullName evidence="4 12">Anaerobic ribonucleoside-triphosphate reductase-activating protein</fullName>
        <ecNumber evidence="12">1.97.1.-</ecNumber>
    </recommendedName>
</protein>
<dbReference type="PATRIC" id="fig|1121305.3.peg.1507"/>
<evidence type="ECO:0000256" key="8">
    <source>
        <dbReference type="ARBA" id="ARBA00023002"/>
    </source>
</evidence>
<dbReference type="Proteomes" id="UP000075374">
    <property type="component" value="Unassembled WGS sequence"/>
</dbReference>
<proteinExistence type="inferred from homology"/>
<evidence type="ECO:0000256" key="2">
    <source>
        <dbReference type="ARBA" id="ARBA00003852"/>
    </source>
</evidence>
<dbReference type="SFLD" id="SFLDS00029">
    <property type="entry name" value="Radical_SAM"/>
    <property type="match status" value="1"/>
</dbReference>
<dbReference type="GO" id="GO:0043365">
    <property type="term" value="F:[formate-C-acetyltransferase]-activating enzyme activity"/>
    <property type="evidence" value="ECO:0007669"/>
    <property type="project" value="InterPro"/>
</dbReference>
<comment type="catalytic activity">
    <reaction evidence="11">
        <text>glycyl-[protein] + reduced [flavodoxin] + S-adenosyl-L-methionine = glycin-2-yl radical-[protein] + semiquinone [flavodoxin] + 5'-deoxyadenosine + L-methionine + H(+)</text>
        <dbReference type="Rhea" id="RHEA:61976"/>
        <dbReference type="Rhea" id="RHEA-COMP:10622"/>
        <dbReference type="Rhea" id="RHEA-COMP:14480"/>
        <dbReference type="Rhea" id="RHEA-COMP:15993"/>
        <dbReference type="Rhea" id="RHEA-COMP:15994"/>
        <dbReference type="ChEBI" id="CHEBI:15378"/>
        <dbReference type="ChEBI" id="CHEBI:17319"/>
        <dbReference type="ChEBI" id="CHEBI:29947"/>
        <dbReference type="ChEBI" id="CHEBI:32722"/>
        <dbReference type="ChEBI" id="CHEBI:57618"/>
        <dbReference type="ChEBI" id="CHEBI:57844"/>
        <dbReference type="ChEBI" id="CHEBI:59789"/>
        <dbReference type="ChEBI" id="CHEBI:140311"/>
    </reaction>
</comment>
<dbReference type="GO" id="GO:0046872">
    <property type="term" value="F:metal ion binding"/>
    <property type="evidence" value="ECO:0007669"/>
    <property type="project" value="UniProtKB-KW"/>
</dbReference>
<dbReference type="InterPro" id="IPR058240">
    <property type="entry name" value="rSAM_sf"/>
</dbReference>
<evidence type="ECO:0000313" key="14">
    <source>
        <dbReference type="Proteomes" id="UP000075374"/>
    </source>
</evidence>
<keyword evidence="8 12" id="KW-0560">Oxidoreductase</keyword>
<reference evidence="13 14" key="1">
    <citation type="submission" date="2016-02" db="EMBL/GenBank/DDBJ databases">
        <title>Genome sequence of Clostridium colicanis DSM 13634.</title>
        <authorList>
            <person name="Poehlein A."/>
            <person name="Daniel R."/>
        </authorList>
    </citation>
    <scope>NUCLEOTIDE SEQUENCE [LARGE SCALE GENOMIC DNA]</scope>
    <source>
        <strain evidence="13 14">DSM 13634</strain>
    </source>
</reference>
<keyword evidence="5" id="KW-0004">4Fe-4S</keyword>
<dbReference type="SFLD" id="SFLDG01063">
    <property type="entry name" value="activating_enzymes__group_1"/>
    <property type="match status" value="1"/>
</dbReference>
<evidence type="ECO:0000256" key="10">
    <source>
        <dbReference type="ARBA" id="ARBA00023014"/>
    </source>
</evidence>
<dbReference type="PIRSF" id="PIRSF000368">
    <property type="entry name" value="NrdG"/>
    <property type="match status" value="1"/>
</dbReference>
<keyword evidence="14" id="KW-1185">Reference proteome</keyword>
<dbReference type="GO" id="GO:0051539">
    <property type="term" value="F:4 iron, 4 sulfur cluster binding"/>
    <property type="evidence" value="ECO:0007669"/>
    <property type="project" value="UniProtKB-KW"/>
</dbReference>
<name>A0A151AME4_9CLOT</name>
<keyword evidence="10" id="KW-0411">Iron-sulfur</keyword>
<gene>
    <name evidence="13" type="primary">pflA_1</name>
    <name evidence="13" type="ORF">CLCOL_15030</name>
</gene>
<dbReference type="AlphaFoldDB" id="A0A151AME4"/>
<comment type="caution">
    <text evidence="13">The sequence shown here is derived from an EMBL/GenBank/DDBJ whole genome shotgun (WGS) entry which is preliminary data.</text>
</comment>
<keyword evidence="6" id="KW-0949">S-adenosyl-L-methionine</keyword>
<dbReference type="SFLD" id="SFLDG01066">
    <property type="entry name" value="organic_radical-activating_enz"/>
    <property type="match status" value="1"/>
</dbReference>
<dbReference type="PROSITE" id="PS01087">
    <property type="entry name" value="RADICAL_ACTIVATING"/>
    <property type="match status" value="1"/>
</dbReference>
<evidence type="ECO:0000256" key="11">
    <source>
        <dbReference type="ARBA" id="ARBA00047365"/>
    </source>
</evidence>
<dbReference type="InterPro" id="IPR034457">
    <property type="entry name" value="Organic_radical-activating"/>
</dbReference>
<evidence type="ECO:0000256" key="12">
    <source>
        <dbReference type="PIRNR" id="PIRNR000368"/>
    </source>
</evidence>
<dbReference type="EMBL" id="LTBB01000007">
    <property type="protein sequence ID" value="KYH28772.1"/>
    <property type="molecule type" value="Genomic_DNA"/>
</dbReference>
<comment type="similarity">
    <text evidence="3 12">Belongs to the organic radical-activating enzymes family.</text>
</comment>
<comment type="cofactor">
    <cofactor evidence="1">
        <name>[4Fe-4S] cluster</name>
        <dbReference type="ChEBI" id="CHEBI:49883"/>
    </cofactor>
</comment>
<dbReference type="SUPFAM" id="SSF102114">
    <property type="entry name" value="Radical SAM enzymes"/>
    <property type="match status" value="1"/>
</dbReference>
<dbReference type="InterPro" id="IPR001989">
    <property type="entry name" value="Radical_activat_CS"/>
</dbReference>
<dbReference type="CDD" id="cd01335">
    <property type="entry name" value="Radical_SAM"/>
    <property type="match status" value="1"/>
</dbReference>
<dbReference type="InterPro" id="IPR013785">
    <property type="entry name" value="Aldolase_TIM"/>
</dbReference>
<dbReference type="PANTHER" id="PTHR30352:SF2">
    <property type="entry name" value="ANAEROBIC RIBONUCLEOSIDE-TRIPHOSPHATE REDUCTASE-ACTIVATING PROTEIN"/>
    <property type="match status" value="1"/>
</dbReference>
<evidence type="ECO:0000256" key="9">
    <source>
        <dbReference type="ARBA" id="ARBA00023004"/>
    </source>
</evidence>
<keyword evidence="13" id="KW-0456">Lyase</keyword>